<evidence type="ECO:0000259" key="3">
    <source>
        <dbReference type="Pfam" id="PF13439"/>
    </source>
</evidence>
<dbReference type="PANTHER" id="PTHR46401">
    <property type="entry name" value="GLYCOSYLTRANSFERASE WBBK-RELATED"/>
    <property type="match status" value="1"/>
</dbReference>
<gene>
    <name evidence="4" type="ORF">SAMN04487954_10330</name>
</gene>
<organism evidence="4 5">
    <name type="scientific">Billgrantia gudaonensis</name>
    <dbReference type="NCBI Taxonomy" id="376427"/>
    <lineage>
        <taxon>Bacteria</taxon>
        <taxon>Pseudomonadati</taxon>
        <taxon>Pseudomonadota</taxon>
        <taxon>Gammaproteobacteria</taxon>
        <taxon>Oceanospirillales</taxon>
        <taxon>Halomonadaceae</taxon>
        <taxon>Billgrantia</taxon>
    </lineage>
</organism>
<dbReference type="EMBL" id="FNES01000003">
    <property type="protein sequence ID" value="SDJ09703.1"/>
    <property type="molecule type" value="Genomic_DNA"/>
</dbReference>
<sequence length="372" mass="41948">MPSDLHVVHLTSVHARFDTRIFIKECRSLAAHGYNVKLIVADGKGDEEKDDVTVLDVGASKGRLDRIQNAPRRILNKALALDADIYHLHDPELIPVGLKLKKRGKKVIFDAHEDVPKQLLGKPYLNKSAKWLLSRSFAVYERWACRKLDGVIAATPYIRDKFTELDVRSVDINNYPLLGELSVVEPDWSKKKKKVCYVGGLDRIRGTQEMIEAMSLTKTGVELVIGGRFSHQAFEDQIRTDAGWKKVGFLGWLNRKGVKKLLNDSIAGVVVLHPMVNYLDSLPVKMFEYMAAGLPVVASDFSLWRKIVESNQCGICVDPLDPQAIAEAIDYLVSNPEEAERMGINGQRAVEMNYNWSIEERKLLDFYKSLDA</sequence>
<keyword evidence="5" id="KW-1185">Reference proteome</keyword>
<evidence type="ECO:0000313" key="5">
    <source>
        <dbReference type="Proteomes" id="UP000198525"/>
    </source>
</evidence>
<dbReference type="AlphaFoldDB" id="A0A1G8QYJ7"/>
<keyword evidence="1 4" id="KW-0808">Transferase</keyword>
<dbReference type="OrthoDB" id="9815351at2"/>
<protein>
    <submittedName>
        <fullName evidence="4">Glycosyltransferase involved in cell wall bisynthesis</fullName>
    </submittedName>
</protein>
<dbReference type="STRING" id="376427.SAMN04487954_10330"/>
<dbReference type="InterPro" id="IPR001296">
    <property type="entry name" value="Glyco_trans_1"/>
</dbReference>
<accession>A0A1G8QYJ7</accession>
<dbReference type="PANTHER" id="PTHR46401:SF2">
    <property type="entry name" value="GLYCOSYLTRANSFERASE WBBK-RELATED"/>
    <property type="match status" value="1"/>
</dbReference>
<dbReference type="Gene3D" id="3.40.50.2000">
    <property type="entry name" value="Glycogen Phosphorylase B"/>
    <property type="match status" value="2"/>
</dbReference>
<dbReference type="Pfam" id="PF13439">
    <property type="entry name" value="Glyco_transf_4"/>
    <property type="match status" value="1"/>
</dbReference>
<dbReference type="GO" id="GO:0009103">
    <property type="term" value="P:lipopolysaccharide biosynthetic process"/>
    <property type="evidence" value="ECO:0007669"/>
    <property type="project" value="TreeGrafter"/>
</dbReference>
<dbReference type="SUPFAM" id="SSF53756">
    <property type="entry name" value="UDP-Glycosyltransferase/glycogen phosphorylase"/>
    <property type="match status" value="1"/>
</dbReference>
<dbReference type="CDD" id="cd03794">
    <property type="entry name" value="GT4_WbuB-like"/>
    <property type="match status" value="1"/>
</dbReference>
<proteinExistence type="predicted"/>
<feature type="domain" description="Glycosyl transferase family 1" evidence="2">
    <location>
        <begin position="188"/>
        <end position="348"/>
    </location>
</feature>
<dbReference type="Pfam" id="PF00534">
    <property type="entry name" value="Glycos_transf_1"/>
    <property type="match status" value="1"/>
</dbReference>
<dbReference type="Proteomes" id="UP000198525">
    <property type="component" value="Unassembled WGS sequence"/>
</dbReference>
<reference evidence="4 5" key="1">
    <citation type="submission" date="2016-10" db="EMBL/GenBank/DDBJ databases">
        <authorList>
            <person name="de Groot N.N."/>
        </authorList>
    </citation>
    <scope>NUCLEOTIDE SEQUENCE [LARGE SCALE GENOMIC DNA]</scope>
    <source>
        <strain evidence="4 5">CGMCC 1.6133</strain>
    </source>
</reference>
<dbReference type="GO" id="GO:0016757">
    <property type="term" value="F:glycosyltransferase activity"/>
    <property type="evidence" value="ECO:0007669"/>
    <property type="project" value="InterPro"/>
</dbReference>
<feature type="domain" description="Glycosyltransferase subfamily 4-like N-terminal" evidence="3">
    <location>
        <begin position="26"/>
        <end position="168"/>
    </location>
</feature>
<name>A0A1G8QYJ7_9GAMM</name>
<evidence type="ECO:0000256" key="1">
    <source>
        <dbReference type="ARBA" id="ARBA00022679"/>
    </source>
</evidence>
<evidence type="ECO:0000259" key="2">
    <source>
        <dbReference type="Pfam" id="PF00534"/>
    </source>
</evidence>
<evidence type="ECO:0000313" key="4">
    <source>
        <dbReference type="EMBL" id="SDJ09703.1"/>
    </source>
</evidence>
<dbReference type="InterPro" id="IPR028098">
    <property type="entry name" value="Glyco_trans_4-like_N"/>
</dbReference>